<dbReference type="Pfam" id="PF00294">
    <property type="entry name" value="PfkB"/>
    <property type="match status" value="1"/>
</dbReference>
<dbReference type="EMBL" id="PFBD01000002">
    <property type="protein sequence ID" value="PIR87485.1"/>
    <property type="molecule type" value="Genomic_DNA"/>
</dbReference>
<dbReference type="InterPro" id="IPR011611">
    <property type="entry name" value="PfkB_dom"/>
</dbReference>
<feature type="domain" description="Carbohydrate kinase PfkB" evidence="3">
    <location>
        <begin position="28"/>
        <end position="294"/>
    </location>
</feature>
<evidence type="ECO:0000259" key="3">
    <source>
        <dbReference type="Pfam" id="PF00294"/>
    </source>
</evidence>
<name>A0A2H0UNY8_9BACT</name>
<dbReference type="SUPFAM" id="SSF53613">
    <property type="entry name" value="Ribokinase-like"/>
    <property type="match status" value="1"/>
</dbReference>
<dbReference type="PROSITE" id="PS00584">
    <property type="entry name" value="PFKB_KINASES_2"/>
    <property type="match status" value="1"/>
</dbReference>
<dbReference type="PANTHER" id="PTHR10584:SF166">
    <property type="entry name" value="RIBOKINASE"/>
    <property type="match status" value="1"/>
</dbReference>
<organism evidence="4 5">
    <name type="scientific">Candidatus Harrisonbacteria bacterium CG10_big_fil_rev_8_21_14_0_10_49_15</name>
    <dbReference type="NCBI Taxonomy" id="1974587"/>
    <lineage>
        <taxon>Bacteria</taxon>
        <taxon>Candidatus Harrisoniibacteriota</taxon>
    </lineage>
</organism>
<keyword evidence="1" id="KW-0808">Transferase</keyword>
<dbReference type="AlphaFoldDB" id="A0A2H0UNY8"/>
<comment type="caution">
    <text evidence="4">The sequence shown here is derived from an EMBL/GenBank/DDBJ whole genome shotgun (WGS) entry which is preliminary data.</text>
</comment>
<dbReference type="InterPro" id="IPR002173">
    <property type="entry name" value="Carboh/pur_kinase_PfkB_CS"/>
</dbReference>
<protein>
    <submittedName>
        <fullName evidence="4">Carbohydrate kinase family protein</fullName>
    </submittedName>
</protein>
<reference evidence="5" key="1">
    <citation type="submission" date="2017-09" db="EMBL/GenBank/DDBJ databases">
        <title>Depth-based differentiation of microbial function through sediment-hosted aquifers and enrichment of novel symbionts in the deep terrestrial subsurface.</title>
        <authorList>
            <person name="Probst A.J."/>
            <person name="Ladd B."/>
            <person name="Jarett J.K."/>
            <person name="Geller-Mcgrath D.E."/>
            <person name="Sieber C.M.K."/>
            <person name="Emerson J.B."/>
            <person name="Anantharaman K."/>
            <person name="Thomas B.C."/>
            <person name="Malmstrom R."/>
            <person name="Stieglmeier M."/>
            <person name="Klingl A."/>
            <person name="Woyke T."/>
            <person name="Ryan C.M."/>
            <person name="Banfield J.F."/>
        </authorList>
    </citation>
    <scope>NUCLEOTIDE SEQUENCE [LARGE SCALE GENOMIC DNA]</scope>
</reference>
<keyword evidence="2 4" id="KW-0418">Kinase</keyword>
<gene>
    <name evidence="4" type="ORF">COU11_00295</name>
</gene>
<dbReference type="PANTHER" id="PTHR10584">
    <property type="entry name" value="SUGAR KINASE"/>
    <property type="match status" value="1"/>
</dbReference>
<evidence type="ECO:0000256" key="1">
    <source>
        <dbReference type="ARBA" id="ARBA00022679"/>
    </source>
</evidence>
<evidence type="ECO:0000313" key="4">
    <source>
        <dbReference type="EMBL" id="PIR87485.1"/>
    </source>
</evidence>
<evidence type="ECO:0000256" key="2">
    <source>
        <dbReference type="ARBA" id="ARBA00022777"/>
    </source>
</evidence>
<dbReference type="InterPro" id="IPR029056">
    <property type="entry name" value="Ribokinase-like"/>
</dbReference>
<sequence length="318" mass="34977">MQILVSGSLAYDRIMDFPGCFSDHILPDKIHSLSVSFVADTLSENYGGCAGNIAYSLAALGEKPVVLAAAGRDFGEYREHLERCGVDLQFVTVVPDKVTMTVTVMTDKKHNQIASVYLGTMADPSSFNPEDTSNDFLKNAFAIIAPGNLEDMRRLPGVYREKGIEFMYDPGQAIPTLSTEELKDGIRGSRVCITNDYELALICEKTGWKEEDILKETEMLVTTLGEKGSRILTREGVIEIPSAKVERILDPTGAGDAYRAGFIKGLIAGWPVETVGRFAGTVAAYAIEHYGTQKHVFTYPQVKARYEKEFGERLPEVA</sequence>
<evidence type="ECO:0000313" key="5">
    <source>
        <dbReference type="Proteomes" id="UP000229526"/>
    </source>
</evidence>
<dbReference type="CDD" id="cd01942">
    <property type="entry name" value="ribokinase_group_A"/>
    <property type="match status" value="1"/>
</dbReference>
<dbReference type="Proteomes" id="UP000229526">
    <property type="component" value="Unassembled WGS sequence"/>
</dbReference>
<dbReference type="Gene3D" id="3.40.1190.20">
    <property type="match status" value="1"/>
</dbReference>
<dbReference type="GO" id="GO:0016301">
    <property type="term" value="F:kinase activity"/>
    <property type="evidence" value="ECO:0007669"/>
    <property type="project" value="UniProtKB-KW"/>
</dbReference>
<dbReference type="PROSITE" id="PS00583">
    <property type="entry name" value="PFKB_KINASES_1"/>
    <property type="match status" value="1"/>
</dbReference>
<accession>A0A2H0UNY8</accession>
<proteinExistence type="predicted"/>